<gene>
    <name evidence="6" type="ORF">SAMEA4029010_CIC11G00000003730</name>
</gene>
<feature type="compositionally biased region" description="Basic residues" evidence="5">
    <location>
        <begin position="739"/>
        <end position="749"/>
    </location>
</feature>
<dbReference type="STRING" id="45354.A0A1L0BV26"/>
<keyword evidence="2 4" id="KW-0853">WD repeat</keyword>
<evidence type="ECO:0000256" key="4">
    <source>
        <dbReference type="PROSITE-ProRule" id="PRU00221"/>
    </source>
</evidence>
<keyword evidence="7" id="KW-1185">Reference proteome</keyword>
<dbReference type="Pfam" id="PF11816">
    <property type="entry name" value="DUF3337"/>
    <property type="match status" value="1"/>
</dbReference>
<sequence length="1036" mass="116617">MTTAKAKKGLSYVLGDASANENHILPINAMQFSASRNVLYTGGRDGLVKCWNAPANTSRLLEFTFGNGDKDDSQDLDERLLRLETAISSNPLLHRIPQTRYDAGMVRNYNIHFDWINDLKLVNNDRSLVTALADLSLKLIDLDGDDSDVHKFRNVHTDYIKKISSIAPHNLVVSGGLDGSIVVWDLETLKPVQQFQNCSASPHSPRSVYALSNNHLNLISTGGPNNTINIYDRRIDSEGQSNLIRRLVGHQDNVRCLLMNGNFILSGSSDTTVKLWDMRNFKVYKNFEVHDEPVWSLTTPFCSGYASESDFSVFYSGDKGGNIVKTDLGYLSSNSHLHDSEVFPTAVFLSSDIAFIDEKVGLCTLVAKSDSPIVSLCAEGDSSLFASTYTSLDRYYIPESDPLAKYQYLRACVDHSMNMEHVDVDDLSGVDGAPSDQSDINSDFYDIVSHLSMDSANLEILSSLSATNFSAAGNIPDEELVSTDYTSMFLNTNGGPSLEFVNAYKDELAISLDSKQEFDETPVEILLNPVPPSSVLSIPFNRKPFQFYQISPKSIISKRMFNNKRCLLTLYLNGDIKIWDVLICKETKFFPFANNQCPLSKDDLKERTKEFDSIYQEYQTLDTLNNWCEVEIKSGKLLVSLTESTICNVDIYYDDLVKSYPFLSTDHPDNAVAKGLKTSPDDRFPIARIFMNSIFQKYALYELAADLKLREELQLTKANPKVNSGVDAEQRSIASTDSKRKKLFTRKSSKNSIPQSTLRSPSLSIASNMSEFANAGESAGNDNSPPPEDSIAKILQMNKQVYLDKYNIHGPKKLVNTSLNLYTNNPELQFHDTEVLYKPVIDSKRLPGHLLIIVFETSADLGNYREVCSFHLDELNSLQFPAPQASAKEELVKQLRCTLPRWIGLPILYDKFPHKELPKISFQLMEMDYLTLPPEKKIGGRSQKKIKKLPSLESSESSIKLSSQNMLRVNKILKYLVDKFDLRTSEMKDKRPPSEWLVLECRGQELSPSLTLQTIKTKIWKSSSDIELRFRRKFDA</sequence>
<dbReference type="PROSITE" id="PS50294">
    <property type="entry name" value="WD_REPEATS_REGION"/>
    <property type="match status" value="3"/>
</dbReference>
<feature type="compositionally biased region" description="Polar residues" evidence="5">
    <location>
        <begin position="750"/>
        <end position="761"/>
    </location>
</feature>
<feature type="repeat" description="WD" evidence="4">
    <location>
        <begin position="247"/>
        <end position="286"/>
    </location>
</feature>
<comment type="similarity">
    <text evidence="1">Belongs to the WD repeat WDR48 family.</text>
</comment>
<accession>A0A1L0BV26</accession>
<dbReference type="PANTHER" id="PTHR19862">
    <property type="entry name" value="WD REPEAT-CONTAINING PROTEIN 48"/>
    <property type="match status" value="1"/>
</dbReference>
<dbReference type="Proteomes" id="UP000182334">
    <property type="component" value="Chromosome V"/>
</dbReference>
<feature type="region of interest" description="Disordered" evidence="5">
    <location>
        <begin position="721"/>
        <end position="761"/>
    </location>
</feature>
<evidence type="ECO:0000256" key="3">
    <source>
        <dbReference type="ARBA" id="ARBA00022737"/>
    </source>
</evidence>
<dbReference type="GO" id="GO:0043130">
    <property type="term" value="F:ubiquitin binding"/>
    <property type="evidence" value="ECO:0007669"/>
    <property type="project" value="TreeGrafter"/>
</dbReference>
<dbReference type="SMART" id="SM00320">
    <property type="entry name" value="WD40"/>
    <property type="match status" value="6"/>
</dbReference>
<dbReference type="GO" id="GO:0000724">
    <property type="term" value="P:double-strand break repair via homologous recombination"/>
    <property type="evidence" value="ECO:0007669"/>
    <property type="project" value="TreeGrafter"/>
</dbReference>
<dbReference type="SUPFAM" id="SSF50978">
    <property type="entry name" value="WD40 repeat-like"/>
    <property type="match status" value="1"/>
</dbReference>
<evidence type="ECO:0000313" key="6">
    <source>
        <dbReference type="EMBL" id="SGZ55115.1"/>
    </source>
</evidence>
<dbReference type="InterPro" id="IPR001680">
    <property type="entry name" value="WD40_rpt"/>
</dbReference>
<feature type="repeat" description="WD" evidence="4">
    <location>
        <begin position="153"/>
        <end position="194"/>
    </location>
</feature>
<protein>
    <submittedName>
        <fullName evidence="6">CIC11C00000003730</fullName>
    </submittedName>
</protein>
<dbReference type="InterPro" id="IPR015943">
    <property type="entry name" value="WD40/YVTN_repeat-like_dom_sf"/>
</dbReference>
<keyword evidence="3" id="KW-0677">Repeat</keyword>
<dbReference type="Pfam" id="PF00400">
    <property type="entry name" value="WD40"/>
    <property type="match status" value="3"/>
</dbReference>
<dbReference type="InterPro" id="IPR020472">
    <property type="entry name" value="WD40_PAC1"/>
</dbReference>
<feature type="repeat" description="WD" evidence="4">
    <location>
        <begin position="20"/>
        <end position="52"/>
    </location>
</feature>
<dbReference type="Gene3D" id="2.130.10.10">
    <property type="entry name" value="YVTN repeat-like/Quinoprotein amine dehydrogenase"/>
    <property type="match status" value="2"/>
</dbReference>
<evidence type="ECO:0000256" key="1">
    <source>
        <dbReference type="ARBA" id="ARBA00006917"/>
    </source>
</evidence>
<dbReference type="InterPro" id="IPR021772">
    <property type="entry name" value="WDR48/Bun107"/>
</dbReference>
<dbReference type="InterPro" id="IPR019775">
    <property type="entry name" value="WD40_repeat_CS"/>
</dbReference>
<evidence type="ECO:0000256" key="5">
    <source>
        <dbReference type="SAM" id="MobiDB-lite"/>
    </source>
</evidence>
<proteinExistence type="inferred from homology"/>
<reference evidence="6 7" key="1">
    <citation type="submission" date="2016-10" db="EMBL/GenBank/DDBJ databases">
        <authorList>
            <person name="de Groot N.N."/>
        </authorList>
    </citation>
    <scope>NUCLEOTIDE SEQUENCE [LARGE SCALE GENOMIC DNA]</scope>
    <source>
        <strain evidence="6 7">CBS 141442</strain>
    </source>
</reference>
<dbReference type="PROSITE" id="PS50082">
    <property type="entry name" value="WD_REPEATS_2"/>
    <property type="match status" value="3"/>
</dbReference>
<evidence type="ECO:0000256" key="2">
    <source>
        <dbReference type="ARBA" id="ARBA00022574"/>
    </source>
</evidence>
<dbReference type="InterPro" id="IPR036322">
    <property type="entry name" value="WD40_repeat_dom_sf"/>
</dbReference>
<evidence type="ECO:0000313" key="7">
    <source>
        <dbReference type="Proteomes" id="UP000182334"/>
    </source>
</evidence>
<dbReference type="PANTHER" id="PTHR19862:SF14">
    <property type="entry name" value="WD REPEAT-CONTAINING PROTEIN 48"/>
    <property type="match status" value="1"/>
</dbReference>
<dbReference type="EMBL" id="LT635760">
    <property type="protein sequence ID" value="SGZ55115.1"/>
    <property type="molecule type" value="Genomic_DNA"/>
</dbReference>
<dbReference type="PROSITE" id="PS00678">
    <property type="entry name" value="WD_REPEATS_1"/>
    <property type="match status" value="2"/>
</dbReference>
<dbReference type="AlphaFoldDB" id="A0A1L0BV26"/>
<dbReference type="OrthoDB" id="2421129at2759"/>
<dbReference type="PRINTS" id="PR00320">
    <property type="entry name" value="GPROTEINBRPT"/>
</dbReference>
<organism evidence="6 7">
    <name type="scientific">Sungouiella intermedia</name>
    <dbReference type="NCBI Taxonomy" id="45354"/>
    <lineage>
        <taxon>Eukaryota</taxon>
        <taxon>Fungi</taxon>
        <taxon>Dikarya</taxon>
        <taxon>Ascomycota</taxon>
        <taxon>Saccharomycotina</taxon>
        <taxon>Pichiomycetes</taxon>
        <taxon>Metschnikowiaceae</taxon>
        <taxon>Sungouiella</taxon>
    </lineage>
</organism>
<dbReference type="InterPro" id="IPR051246">
    <property type="entry name" value="WDR48"/>
</dbReference>
<name>A0A1L0BV26_9ASCO</name>